<dbReference type="EMBL" id="MFSP01000101">
    <property type="protein sequence ID" value="OGI65860.1"/>
    <property type="molecule type" value="Genomic_DNA"/>
</dbReference>
<proteinExistence type="predicted"/>
<evidence type="ECO:0000259" key="1">
    <source>
        <dbReference type="Pfam" id="PF05050"/>
    </source>
</evidence>
<dbReference type="PANTHER" id="PTHR34203:SF15">
    <property type="entry name" value="SLL1173 PROTEIN"/>
    <property type="match status" value="1"/>
</dbReference>
<dbReference type="Gene3D" id="3.40.50.150">
    <property type="entry name" value="Vaccinia Virus protein VP39"/>
    <property type="match status" value="1"/>
</dbReference>
<evidence type="ECO:0000313" key="3">
    <source>
        <dbReference type="Proteomes" id="UP000179076"/>
    </source>
</evidence>
<dbReference type="InterPro" id="IPR029063">
    <property type="entry name" value="SAM-dependent_MTases_sf"/>
</dbReference>
<name>A0A1F6V847_9PROT</name>
<protein>
    <recommendedName>
        <fullName evidence="1">Methyltransferase FkbM domain-containing protein</fullName>
    </recommendedName>
</protein>
<dbReference type="InterPro" id="IPR052514">
    <property type="entry name" value="SAM-dependent_MTase"/>
</dbReference>
<sequence length="300" mass="34487">MTANIKPNRYLRFVRRLRWFFTVYLLPRHTAWIETENGLLAFDSRDRNLGRTLHVHRHFEIDGIDFIGQWMRRNNMLPNEPKGCMLDVGGYVGMICIAMMRRNIFQQAIALEPFPESYRLLQLNIGRNCLESRISTHNVALSDRNSSMSFELSPKNYGDHRIRVSNENGAHNEMRRSTTTVAATRFDDLVSAGRLGVATSEIKLVWADIQGHEGRFLDGAKQFLQAHPGVPVFIEFWPYGIQRAGTSRERFCEIVSESFTHYYTFDDGVETKCPIASMAAYFSKYDAPDAGSHIVLIREN</sequence>
<dbReference type="Proteomes" id="UP000179076">
    <property type="component" value="Unassembled WGS sequence"/>
</dbReference>
<dbReference type="NCBIfam" id="TIGR01444">
    <property type="entry name" value="fkbM_fam"/>
    <property type="match status" value="1"/>
</dbReference>
<dbReference type="PANTHER" id="PTHR34203">
    <property type="entry name" value="METHYLTRANSFERASE, FKBM FAMILY PROTEIN"/>
    <property type="match status" value="1"/>
</dbReference>
<dbReference type="InterPro" id="IPR006342">
    <property type="entry name" value="FkbM_mtfrase"/>
</dbReference>
<gene>
    <name evidence="2" type="ORF">A2W18_00845</name>
</gene>
<dbReference type="Pfam" id="PF05050">
    <property type="entry name" value="Methyltransf_21"/>
    <property type="match status" value="1"/>
</dbReference>
<organism evidence="2 3">
    <name type="scientific">Candidatus Muproteobacteria bacterium RBG_16_60_9</name>
    <dbReference type="NCBI Taxonomy" id="1817755"/>
    <lineage>
        <taxon>Bacteria</taxon>
        <taxon>Pseudomonadati</taxon>
        <taxon>Pseudomonadota</taxon>
        <taxon>Candidatus Muproteobacteria</taxon>
    </lineage>
</organism>
<comment type="caution">
    <text evidence="2">The sequence shown here is derived from an EMBL/GenBank/DDBJ whole genome shotgun (WGS) entry which is preliminary data.</text>
</comment>
<evidence type="ECO:0000313" key="2">
    <source>
        <dbReference type="EMBL" id="OGI65860.1"/>
    </source>
</evidence>
<accession>A0A1F6V847</accession>
<reference evidence="2 3" key="1">
    <citation type="journal article" date="2016" name="Nat. Commun.">
        <title>Thousands of microbial genomes shed light on interconnected biogeochemical processes in an aquifer system.</title>
        <authorList>
            <person name="Anantharaman K."/>
            <person name="Brown C.T."/>
            <person name="Hug L.A."/>
            <person name="Sharon I."/>
            <person name="Castelle C.J."/>
            <person name="Probst A.J."/>
            <person name="Thomas B.C."/>
            <person name="Singh A."/>
            <person name="Wilkins M.J."/>
            <person name="Karaoz U."/>
            <person name="Brodie E.L."/>
            <person name="Williams K.H."/>
            <person name="Hubbard S.S."/>
            <person name="Banfield J.F."/>
        </authorList>
    </citation>
    <scope>NUCLEOTIDE SEQUENCE [LARGE SCALE GENOMIC DNA]</scope>
</reference>
<feature type="domain" description="Methyltransferase FkbM" evidence="1">
    <location>
        <begin position="87"/>
        <end position="236"/>
    </location>
</feature>
<dbReference type="SUPFAM" id="SSF53335">
    <property type="entry name" value="S-adenosyl-L-methionine-dependent methyltransferases"/>
    <property type="match status" value="1"/>
</dbReference>
<dbReference type="AlphaFoldDB" id="A0A1F6V847"/>